<keyword evidence="4 7" id="KW-0863">Zinc-finger</keyword>
<feature type="region of interest" description="Disordered" evidence="8">
    <location>
        <begin position="105"/>
        <end position="168"/>
    </location>
</feature>
<accession>A0A0V1PU58</accession>
<dbReference type="OrthoDB" id="10018191at2759"/>
<keyword evidence="3" id="KW-0677">Repeat</keyword>
<dbReference type="EMBL" id="LMYN01000121">
    <property type="protein sequence ID" value="KRZ99767.1"/>
    <property type="molecule type" value="Genomic_DNA"/>
</dbReference>
<dbReference type="PROSITE" id="PS00028">
    <property type="entry name" value="ZINC_FINGER_C2H2_1"/>
    <property type="match status" value="2"/>
</dbReference>
<dbReference type="Gene3D" id="3.30.160.60">
    <property type="entry name" value="Classic Zinc Finger"/>
    <property type="match status" value="2"/>
</dbReference>
<keyword evidence="2" id="KW-0479">Metal-binding</keyword>
<keyword evidence="5" id="KW-0862">Zinc</keyword>
<evidence type="ECO:0000259" key="9">
    <source>
        <dbReference type="PROSITE" id="PS50157"/>
    </source>
</evidence>
<dbReference type="SUPFAM" id="SSF57667">
    <property type="entry name" value="beta-beta-alpha zinc fingers"/>
    <property type="match status" value="1"/>
</dbReference>
<dbReference type="GO" id="GO:0008270">
    <property type="term" value="F:zinc ion binding"/>
    <property type="evidence" value="ECO:0007669"/>
    <property type="project" value="UniProtKB-KW"/>
</dbReference>
<feature type="compositionally biased region" description="Polar residues" evidence="8">
    <location>
        <begin position="119"/>
        <end position="146"/>
    </location>
</feature>
<dbReference type="GO" id="GO:0005634">
    <property type="term" value="C:nucleus"/>
    <property type="evidence" value="ECO:0007669"/>
    <property type="project" value="UniProtKB-SubCell"/>
</dbReference>
<dbReference type="InterPro" id="IPR051059">
    <property type="entry name" value="VerF-like"/>
</dbReference>
<dbReference type="PANTHER" id="PTHR40626">
    <property type="entry name" value="MIP31509P"/>
    <property type="match status" value="1"/>
</dbReference>
<feature type="compositionally biased region" description="Basic and acidic residues" evidence="8">
    <location>
        <begin position="147"/>
        <end position="156"/>
    </location>
</feature>
<evidence type="ECO:0000256" key="4">
    <source>
        <dbReference type="ARBA" id="ARBA00022771"/>
    </source>
</evidence>
<dbReference type="AlphaFoldDB" id="A0A0V1PU58"/>
<sequence length="168" mass="19056">MENMENLEDIHQGPMSSSTNPIAKYGTKTASGNARIFNCKQCNRAFTREEHLTRHTLLTHNKLKPFVCGICSRPFSRRDLLLRHAKNLHQGSELAVSRIRKLYKRSTKEDDDSDDSNEHSAPTNIKDSTPKSETAINENPVVQSLEGNKDYESPEKKKLKMSVNMLVS</sequence>
<evidence type="ECO:0000256" key="1">
    <source>
        <dbReference type="ARBA" id="ARBA00004123"/>
    </source>
</evidence>
<dbReference type="PANTHER" id="PTHR40626:SF13">
    <property type="entry name" value="RESPIRATION FACTOR 2-RELATED"/>
    <property type="match status" value="1"/>
</dbReference>
<evidence type="ECO:0000313" key="10">
    <source>
        <dbReference type="EMBL" id="KRZ99767.1"/>
    </source>
</evidence>
<dbReference type="GO" id="GO:0000981">
    <property type="term" value="F:DNA-binding transcription factor activity, RNA polymerase II-specific"/>
    <property type="evidence" value="ECO:0007669"/>
    <property type="project" value="InterPro"/>
</dbReference>
<evidence type="ECO:0000313" key="11">
    <source>
        <dbReference type="Proteomes" id="UP000054251"/>
    </source>
</evidence>
<name>A0A0V1PU58_9ASCO</name>
<feature type="domain" description="C2H2-type" evidence="9">
    <location>
        <begin position="66"/>
        <end position="94"/>
    </location>
</feature>
<evidence type="ECO:0000256" key="7">
    <source>
        <dbReference type="PROSITE-ProRule" id="PRU00042"/>
    </source>
</evidence>
<dbReference type="InterPro" id="IPR036236">
    <property type="entry name" value="Znf_C2H2_sf"/>
</dbReference>
<dbReference type="RefSeq" id="XP_015465870.1">
    <property type="nucleotide sequence ID" value="XM_015613289.1"/>
</dbReference>
<dbReference type="GO" id="GO:0000978">
    <property type="term" value="F:RNA polymerase II cis-regulatory region sequence-specific DNA binding"/>
    <property type="evidence" value="ECO:0007669"/>
    <property type="project" value="InterPro"/>
</dbReference>
<dbReference type="GO" id="GO:0000785">
    <property type="term" value="C:chromatin"/>
    <property type="evidence" value="ECO:0007669"/>
    <property type="project" value="TreeGrafter"/>
</dbReference>
<evidence type="ECO:0000256" key="6">
    <source>
        <dbReference type="ARBA" id="ARBA00023242"/>
    </source>
</evidence>
<dbReference type="SMART" id="SM00355">
    <property type="entry name" value="ZnF_C2H2"/>
    <property type="match status" value="2"/>
</dbReference>
<dbReference type="PROSITE" id="PS50157">
    <property type="entry name" value="ZINC_FINGER_C2H2_2"/>
    <property type="match status" value="2"/>
</dbReference>
<evidence type="ECO:0000256" key="2">
    <source>
        <dbReference type="ARBA" id="ARBA00022723"/>
    </source>
</evidence>
<keyword evidence="11" id="KW-1185">Reference proteome</keyword>
<gene>
    <name evidence="10" type="ORF">AC631_04460</name>
</gene>
<dbReference type="Proteomes" id="UP000054251">
    <property type="component" value="Unassembled WGS sequence"/>
</dbReference>
<comment type="subcellular location">
    <subcellularLocation>
        <location evidence="1">Nucleus</location>
    </subcellularLocation>
</comment>
<keyword evidence="6" id="KW-0539">Nucleus</keyword>
<evidence type="ECO:0000256" key="3">
    <source>
        <dbReference type="ARBA" id="ARBA00022737"/>
    </source>
</evidence>
<organism evidence="10 11">
    <name type="scientific">Debaryomyces fabryi</name>
    <dbReference type="NCBI Taxonomy" id="58627"/>
    <lineage>
        <taxon>Eukaryota</taxon>
        <taxon>Fungi</taxon>
        <taxon>Dikarya</taxon>
        <taxon>Ascomycota</taxon>
        <taxon>Saccharomycotina</taxon>
        <taxon>Pichiomycetes</taxon>
        <taxon>Debaryomycetaceae</taxon>
        <taxon>Debaryomyces</taxon>
    </lineage>
</organism>
<feature type="domain" description="C2H2-type" evidence="9">
    <location>
        <begin position="37"/>
        <end position="65"/>
    </location>
</feature>
<evidence type="ECO:0000256" key="8">
    <source>
        <dbReference type="SAM" id="MobiDB-lite"/>
    </source>
</evidence>
<evidence type="ECO:0000256" key="5">
    <source>
        <dbReference type="ARBA" id="ARBA00022833"/>
    </source>
</evidence>
<comment type="caution">
    <text evidence="10">The sequence shown here is derived from an EMBL/GenBank/DDBJ whole genome shotgun (WGS) entry which is preliminary data.</text>
</comment>
<reference evidence="10 11" key="1">
    <citation type="submission" date="2015-11" db="EMBL/GenBank/DDBJ databases">
        <title>The genome of Debaryomyces fabryi.</title>
        <authorList>
            <person name="Tafer H."/>
            <person name="Lopandic K."/>
        </authorList>
    </citation>
    <scope>NUCLEOTIDE SEQUENCE [LARGE SCALE GENOMIC DNA]</scope>
    <source>
        <strain evidence="10 11">CBS 789</strain>
    </source>
</reference>
<dbReference type="Pfam" id="PF00096">
    <property type="entry name" value="zf-C2H2"/>
    <property type="match status" value="2"/>
</dbReference>
<dbReference type="GeneID" id="26841469"/>
<dbReference type="InterPro" id="IPR013087">
    <property type="entry name" value="Znf_C2H2_type"/>
</dbReference>
<proteinExistence type="predicted"/>
<feature type="region of interest" description="Disordered" evidence="8">
    <location>
        <begin position="1"/>
        <end position="24"/>
    </location>
</feature>
<protein>
    <recommendedName>
        <fullName evidence="9">C2H2-type domain-containing protein</fullName>
    </recommendedName>
</protein>